<proteinExistence type="predicted"/>
<accession>A0A8S5U2U9</accession>
<dbReference type="EMBL" id="BK015993">
    <property type="protein sequence ID" value="DAF88742.1"/>
    <property type="molecule type" value="Genomic_DNA"/>
</dbReference>
<protein>
    <submittedName>
        <fullName evidence="1">Uncharacterized protein</fullName>
    </submittedName>
</protein>
<organism evidence="1">
    <name type="scientific">Podoviridae sp. ctjUd6</name>
    <dbReference type="NCBI Taxonomy" id="2825270"/>
    <lineage>
        <taxon>Viruses</taxon>
        <taxon>Duplodnaviria</taxon>
        <taxon>Heunggongvirae</taxon>
        <taxon>Uroviricota</taxon>
        <taxon>Caudoviricetes</taxon>
    </lineage>
</organism>
<name>A0A8S5U2U9_9CAUD</name>
<reference evidence="1" key="1">
    <citation type="journal article" date="2021" name="Proc. Natl. Acad. Sci. U.S.A.">
        <title>A Catalog of Tens of Thousands of Viruses from Human Metagenomes Reveals Hidden Associations with Chronic Diseases.</title>
        <authorList>
            <person name="Tisza M.J."/>
            <person name="Buck C.B."/>
        </authorList>
    </citation>
    <scope>NUCLEOTIDE SEQUENCE</scope>
    <source>
        <strain evidence="1">CtjUd6</strain>
    </source>
</reference>
<sequence length="79" mass="9435">MPPLLDVTLTVGVLGGVAVVLGHTWQRVTRLENQLERENRRINSLWMVYRQLVDLYYRYRRPESPEPPKLEELWKETND</sequence>
<evidence type="ECO:0000313" key="1">
    <source>
        <dbReference type="EMBL" id="DAF88742.1"/>
    </source>
</evidence>